<name>A0A072UDR3_MEDTR</name>
<keyword evidence="4" id="KW-1185">Reference proteome</keyword>
<feature type="region of interest" description="Disordered" evidence="1">
    <location>
        <begin position="271"/>
        <end position="293"/>
    </location>
</feature>
<dbReference type="InterPro" id="IPR040256">
    <property type="entry name" value="At4g02000-like"/>
</dbReference>
<evidence type="ECO:0000256" key="1">
    <source>
        <dbReference type="SAM" id="MobiDB-lite"/>
    </source>
</evidence>
<dbReference type="PANTHER" id="PTHR31286:SF60">
    <property type="entry name" value="PROTEIN, PUTATIVE-RELATED"/>
    <property type="match status" value="1"/>
</dbReference>
<protein>
    <recommendedName>
        <fullName evidence="5">DUF4283 domain protein</fullName>
    </recommendedName>
</protein>
<gene>
    <name evidence="2" type="ordered locus">MTR_5g048840</name>
</gene>
<evidence type="ECO:0000313" key="4">
    <source>
        <dbReference type="Proteomes" id="UP000002051"/>
    </source>
</evidence>
<dbReference type="HOGENOM" id="CLU_054854_0_0_1"/>
<dbReference type="EnsemblPlants" id="KEH27899">
    <property type="protein sequence ID" value="KEH27899"/>
    <property type="gene ID" value="MTR_5g048840"/>
</dbReference>
<proteinExistence type="predicted"/>
<reference evidence="2 4" key="1">
    <citation type="journal article" date="2011" name="Nature">
        <title>The Medicago genome provides insight into the evolution of rhizobial symbioses.</title>
        <authorList>
            <person name="Young N.D."/>
            <person name="Debelle F."/>
            <person name="Oldroyd G.E."/>
            <person name="Geurts R."/>
            <person name="Cannon S.B."/>
            <person name="Udvardi M.K."/>
            <person name="Benedito V.A."/>
            <person name="Mayer K.F."/>
            <person name="Gouzy J."/>
            <person name="Schoof H."/>
            <person name="Van de Peer Y."/>
            <person name="Proost S."/>
            <person name="Cook D.R."/>
            <person name="Meyers B.C."/>
            <person name="Spannagl M."/>
            <person name="Cheung F."/>
            <person name="De Mita S."/>
            <person name="Krishnakumar V."/>
            <person name="Gundlach H."/>
            <person name="Zhou S."/>
            <person name="Mudge J."/>
            <person name="Bharti A.K."/>
            <person name="Murray J.D."/>
            <person name="Naoumkina M.A."/>
            <person name="Rosen B."/>
            <person name="Silverstein K.A."/>
            <person name="Tang H."/>
            <person name="Rombauts S."/>
            <person name="Zhao P.X."/>
            <person name="Zhou P."/>
            <person name="Barbe V."/>
            <person name="Bardou P."/>
            <person name="Bechner M."/>
            <person name="Bellec A."/>
            <person name="Berger A."/>
            <person name="Berges H."/>
            <person name="Bidwell S."/>
            <person name="Bisseling T."/>
            <person name="Choisne N."/>
            <person name="Couloux A."/>
            <person name="Denny R."/>
            <person name="Deshpande S."/>
            <person name="Dai X."/>
            <person name="Doyle J.J."/>
            <person name="Dudez A.M."/>
            <person name="Farmer A.D."/>
            <person name="Fouteau S."/>
            <person name="Franken C."/>
            <person name="Gibelin C."/>
            <person name="Gish J."/>
            <person name="Goldstein S."/>
            <person name="Gonzalez A.J."/>
            <person name="Green P.J."/>
            <person name="Hallab A."/>
            <person name="Hartog M."/>
            <person name="Hua A."/>
            <person name="Humphray S.J."/>
            <person name="Jeong D.H."/>
            <person name="Jing Y."/>
            <person name="Jocker A."/>
            <person name="Kenton S.M."/>
            <person name="Kim D.J."/>
            <person name="Klee K."/>
            <person name="Lai H."/>
            <person name="Lang C."/>
            <person name="Lin S."/>
            <person name="Macmil S.L."/>
            <person name="Magdelenat G."/>
            <person name="Matthews L."/>
            <person name="McCorrison J."/>
            <person name="Monaghan E.L."/>
            <person name="Mun J.H."/>
            <person name="Najar F.Z."/>
            <person name="Nicholson C."/>
            <person name="Noirot C."/>
            <person name="O'Bleness M."/>
            <person name="Paule C.R."/>
            <person name="Poulain J."/>
            <person name="Prion F."/>
            <person name="Qin B."/>
            <person name="Qu C."/>
            <person name="Retzel E.F."/>
            <person name="Riddle C."/>
            <person name="Sallet E."/>
            <person name="Samain S."/>
            <person name="Samson N."/>
            <person name="Sanders I."/>
            <person name="Saurat O."/>
            <person name="Scarpelli C."/>
            <person name="Schiex T."/>
            <person name="Segurens B."/>
            <person name="Severin A.J."/>
            <person name="Sherrier D.J."/>
            <person name="Shi R."/>
            <person name="Sims S."/>
            <person name="Singer S.R."/>
            <person name="Sinharoy S."/>
            <person name="Sterck L."/>
            <person name="Viollet A."/>
            <person name="Wang B.B."/>
            <person name="Wang K."/>
            <person name="Wang M."/>
            <person name="Wang X."/>
            <person name="Warfsmann J."/>
            <person name="Weissenbach J."/>
            <person name="White D.D."/>
            <person name="White J.D."/>
            <person name="Wiley G.B."/>
            <person name="Wincker P."/>
            <person name="Xing Y."/>
            <person name="Yang L."/>
            <person name="Yao Z."/>
            <person name="Ying F."/>
            <person name="Zhai J."/>
            <person name="Zhou L."/>
            <person name="Zuber A."/>
            <person name="Denarie J."/>
            <person name="Dixon R.A."/>
            <person name="May G.D."/>
            <person name="Schwartz D.C."/>
            <person name="Rogers J."/>
            <person name="Quetier F."/>
            <person name="Town C.D."/>
            <person name="Roe B.A."/>
        </authorList>
    </citation>
    <scope>NUCLEOTIDE SEQUENCE [LARGE SCALE GENOMIC DNA]</scope>
    <source>
        <strain evidence="2">A17</strain>
        <strain evidence="3 4">cv. Jemalong A17</strain>
    </source>
</reference>
<accession>A0A072UDR3</accession>
<dbReference type="Proteomes" id="UP000002051">
    <property type="component" value="Chromosome 5"/>
</dbReference>
<dbReference type="AlphaFoldDB" id="A0A072UDR3"/>
<evidence type="ECO:0000313" key="3">
    <source>
        <dbReference type="EnsemblPlants" id="KEH27899"/>
    </source>
</evidence>
<dbReference type="PANTHER" id="PTHR31286">
    <property type="entry name" value="GLYCINE-RICH CELL WALL STRUCTURAL PROTEIN 1.8-LIKE"/>
    <property type="match status" value="1"/>
</dbReference>
<dbReference type="EMBL" id="CM001221">
    <property type="protein sequence ID" value="KEH27899.1"/>
    <property type="molecule type" value="Genomic_DNA"/>
</dbReference>
<reference evidence="2 4" key="2">
    <citation type="journal article" date="2014" name="BMC Genomics">
        <title>An improved genome release (version Mt4.0) for the model legume Medicago truncatula.</title>
        <authorList>
            <person name="Tang H."/>
            <person name="Krishnakumar V."/>
            <person name="Bidwell S."/>
            <person name="Rosen B."/>
            <person name="Chan A."/>
            <person name="Zhou S."/>
            <person name="Gentzbittel L."/>
            <person name="Childs K.L."/>
            <person name="Yandell M."/>
            <person name="Gundlach H."/>
            <person name="Mayer K.F."/>
            <person name="Schwartz D.C."/>
            <person name="Town C.D."/>
        </authorList>
    </citation>
    <scope>GENOME REANNOTATION</scope>
    <source>
        <strain evidence="2">A17</strain>
        <strain evidence="3 4">cv. Jemalong A17</strain>
    </source>
</reference>
<evidence type="ECO:0008006" key="5">
    <source>
        <dbReference type="Google" id="ProtNLM"/>
    </source>
</evidence>
<reference evidence="3" key="3">
    <citation type="submission" date="2015-04" db="UniProtKB">
        <authorList>
            <consortium name="EnsemblPlants"/>
        </authorList>
    </citation>
    <scope>IDENTIFICATION</scope>
    <source>
        <strain evidence="3">cv. Jemalong A17</strain>
    </source>
</reference>
<evidence type="ECO:0000313" key="2">
    <source>
        <dbReference type="EMBL" id="KEH27899.1"/>
    </source>
</evidence>
<sequence>MFDWQIEMYVPAKPPKAARVVTLPPPVASTVISFAQALKALTKAVSNDNLSQPLIRGERVSIKITQDIYEKGMTACKTNLRGRLVLNKGDKPFATKEIQSKLQKLWKTTGAWKMMSLGRGCGFDCLNCLGMEQTLREIASAIDTPLLIDNAASKRLFGHYARILVDMDFSRKLFHEIDVEREGSDIPVQRPLEATSLEATLEMDAASQSQGDNIIDHSDDIPVVTPTIMVTHISHSPAITNNTFSIQLENVSDEIARNDLAENQEHILSSVKEKTSDVSSIVAPNGAPIDPVL</sequence>
<organism evidence="2 4">
    <name type="scientific">Medicago truncatula</name>
    <name type="common">Barrel medic</name>
    <name type="synonym">Medicago tribuloides</name>
    <dbReference type="NCBI Taxonomy" id="3880"/>
    <lineage>
        <taxon>Eukaryota</taxon>
        <taxon>Viridiplantae</taxon>
        <taxon>Streptophyta</taxon>
        <taxon>Embryophyta</taxon>
        <taxon>Tracheophyta</taxon>
        <taxon>Spermatophyta</taxon>
        <taxon>Magnoliopsida</taxon>
        <taxon>eudicotyledons</taxon>
        <taxon>Gunneridae</taxon>
        <taxon>Pentapetalae</taxon>
        <taxon>rosids</taxon>
        <taxon>fabids</taxon>
        <taxon>Fabales</taxon>
        <taxon>Fabaceae</taxon>
        <taxon>Papilionoideae</taxon>
        <taxon>50 kb inversion clade</taxon>
        <taxon>NPAAA clade</taxon>
        <taxon>Hologalegina</taxon>
        <taxon>IRL clade</taxon>
        <taxon>Trifolieae</taxon>
        <taxon>Medicago</taxon>
    </lineage>
</organism>